<feature type="region of interest" description="Disordered" evidence="2">
    <location>
        <begin position="124"/>
        <end position="146"/>
    </location>
</feature>
<dbReference type="GO" id="GO:0044295">
    <property type="term" value="C:axonal growth cone"/>
    <property type="evidence" value="ECO:0007669"/>
    <property type="project" value="TreeGrafter"/>
</dbReference>
<dbReference type="RefSeq" id="XP_032818501.1">
    <property type="nucleotide sequence ID" value="XM_032962610.1"/>
</dbReference>
<reference evidence="4 5" key="1">
    <citation type="submission" date="2025-04" db="UniProtKB">
        <authorList>
            <consortium name="RefSeq"/>
        </authorList>
    </citation>
    <scope>IDENTIFICATION</scope>
    <source>
        <tissue evidence="4 5">Sperm</tissue>
    </source>
</reference>
<dbReference type="PANTHER" id="PTHR46606:SF5">
    <property type="entry name" value="SHOOTIN-1"/>
    <property type="match status" value="1"/>
</dbReference>
<evidence type="ECO:0000313" key="3">
    <source>
        <dbReference type="Proteomes" id="UP001318040"/>
    </source>
</evidence>
<evidence type="ECO:0000256" key="1">
    <source>
        <dbReference type="SAM" id="Coils"/>
    </source>
</evidence>
<feature type="coiled-coil region" evidence="1">
    <location>
        <begin position="157"/>
        <end position="198"/>
    </location>
</feature>
<feature type="compositionally biased region" description="Low complexity" evidence="2">
    <location>
        <begin position="130"/>
        <end position="146"/>
    </location>
</feature>
<dbReference type="PANTHER" id="PTHR46606">
    <property type="entry name" value="SHOOTIN-1"/>
    <property type="match status" value="1"/>
</dbReference>
<organism evidence="3 5">
    <name type="scientific">Petromyzon marinus</name>
    <name type="common">Sea lamprey</name>
    <dbReference type="NCBI Taxonomy" id="7757"/>
    <lineage>
        <taxon>Eukaryota</taxon>
        <taxon>Metazoa</taxon>
        <taxon>Chordata</taxon>
        <taxon>Craniata</taxon>
        <taxon>Vertebrata</taxon>
        <taxon>Cyclostomata</taxon>
        <taxon>Hyperoartia</taxon>
        <taxon>Petromyzontiformes</taxon>
        <taxon>Petromyzontidae</taxon>
        <taxon>Petromyzon</taxon>
    </lineage>
</organism>
<feature type="region of interest" description="Disordered" evidence="2">
    <location>
        <begin position="321"/>
        <end position="372"/>
    </location>
</feature>
<dbReference type="RefSeq" id="XP_032818500.1">
    <property type="nucleotide sequence ID" value="XM_032962609.1"/>
</dbReference>
<feature type="compositionally biased region" description="Basic and acidic residues" evidence="2">
    <location>
        <begin position="526"/>
        <end position="537"/>
    </location>
</feature>
<dbReference type="GO" id="GO:0048812">
    <property type="term" value="P:neuron projection morphogenesis"/>
    <property type="evidence" value="ECO:0007669"/>
    <property type="project" value="TreeGrafter"/>
</dbReference>
<evidence type="ECO:0000313" key="5">
    <source>
        <dbReference type="RefSeq" id="XP_032818501.1"/>
    </source>
</evidence>
<dbReference type="CTD" id="57698"/>
<dbReference type="KEGG" id="pmrn:116947163"/>
<dbReference type="GO" id="GO:0005737">
    <property type="term" value="C:cytoplasm"/>
    <property type="evidence" value="ECO:0007669"/>
    <property type="project" value="TreeGrafter"/>
</dbReference>
<dbReference type="InterPro" id="IPR024849">
    <property type="entry name" value="Shootin-1"/>
</dbReference>
<dbReference type="AlphaFoldDB" id="A0AAJ7TIA4"/>
<evidence type="ECO:0000313" key="4">
    <source>
        <dbReference type="RefSeq" id="XP_032818500.1"/>
    </source>
</evidence>
<feature type="compositionally biased region" description="Polar residues" evidence="2">
    <location>
        <begin position="471"/>
        <end position="480"/>
    </location>
</feature>
<keyword evidence="1" id="KW-0175">Coiled coil</keyword>
<feature type="coiled-coil region" evidence="1">
    <location>
        <begin position="19"/>
        <end position="60"/>
    </location>
</feature>
<evidence type="ECO:0000256" key="2">
    <source>
        <dbReference type="SAM" id="MobiDB-lite"/>
    </source>
</evidence>
<proteinExistence type="predicted"/>
<gene>
    <name evidence="4 5" type="primary">SHTN1</name>
</gene>
<dbReference type="GO" id="GO:2001224">
    <property type="term" value="P:positive regulation of neuron migration"/>
    <property type="evidence" value="ECO:0007669"/>
    <property type="project" value="TreeGrafter"/>
</dbReference>
<keyword evidence="3" id="KW-1185">Reference proteome</keyword>
<sequence>MEAAPNTSGNQRGELKHLLQEAAQEYNVLHAENDKANAKCALLAQERDAAMQELVKLQQVSHLVLEEVNAMQTQLEVQKSCRQRAESFATTLNKENKKLKRMSMAIMAKVGIHEFPDDLLDEVSKELEPSGEGAPAASSAAAVPAAEAPAPANAELLLQHRQAVKDLEMRVTELTEERTRLTEELKAAEKEKTQLGEVIFHQEQTFTNYNHVSVLALAEFAEVQKQLELEKELRQKAEEYAHKMLVEQKKMQRQSQMLLQSHAAEQQLMEALEDNATLTSQLEAERRSHQLQVKELQEKLESLELRKELESLQRRLELAEEDMREKDARTERAEASARDLKHEVEELQKRLKKATEPPAPPPLPPMPALPPANPLRTLIALLKKKDAGLPSKGNAPEGSAANGEPDSLEEVRKKAVDEMMERIRRGVPLKPVGGTLARVKVQPKEESCDKPNSAIVELKGILNVMKKPSNVDKTQSTTALSEAGETELERILRRRKETTDDLLVDGNEGGNGNMKYSQSLPSVVKKPSEQEKKNQVG</sequence>
<feature type="compositionally biased region" description="Basic and acidic residues" evidence="2">
    <location>
        <begin position="321"/>
        <end position="355"/>
    </location>
</feature>
<dbReference type="Proteomes" id="UP001318040">
    <property type="component" value="Chromosome 29"/>
</dbReference>
<feature type="region of interest" description="Disordered" evidence="2">
    <location>
        <begin position="387"/>
        <end position="413"/>
    </location>
</feature>
<protein>
    <submittedName>
        <fullName evidence="4 5">Shootin-1 isoform X1</fullName>
    </submittedName>
</protein>
<feature type="compositionally biased region" description="Pro residues" evidence="2">
    <location>
        <begin position="357"/>
        <end position="372"/>
    </location>
</feature>
<feature type="region of interest" description="Disordered" evidence="2">
    <location>
        <begin position="469"/>
        <end position="537"/>
    </location>
</feature>
<name>A0AAJ7TIA4_PETMA</name>
<dbReference type="GO" id="GO:0031252">
    <property type="term" value="C:cell leading edge"/>
    <property type="evidence" value="ECO:0007669"/>
    <property type="project" value="TreeGrafter"/>
</dbReference>
<accession>A0AAJ7TIA4</accession>